<dbReference type="RefSeq" id="WP_132525771.1">
    <property type="nucleotide sequence ID" value="NZ_SMFV01000002.1"/>
</dbReference>
<organism evidence="3 4">
    <name type="scientific">Phorcysia thermohydrogeniphila</name>
    <dbReference type="NCBI Taxonomy" id="936138"/>
    <lineage>
        <taxon>Bacteria</taxon>
        <taxon>Pseudomonadati</taxon>
        <taxon>Aquificota</taxon>
        <taxon>Aquificia</taxon>
        <taxon>Desulfurobacteriales</taxon>
        <taxon>Desulfurobacteriaceae</taxon>
        <taxon>Phorcysia</taxon>
    </lineage>
</organism>
<evidence type="ECO:0000256" key="2">
    <source>
        <dbReference type="SAM" id="Phobius"/>
    </source>
</evidence>
<evidence type="ECO:0000313" key="4">
    <source>
        <dbReference type="Proteomes" id="UP000295777"/>
    </source>
</evidence>
<gene>
    <name evidence="3" type="ORF">CLV27_0658</name>
</gene>
<feature type="transmembrane region" description="Helical" evidence="2">
    <location>
        <begin position="91"/>
        <end position="109"/>
    </location>
</feature>
<protein>
    <recommendedName>
        <fullName evidence="5">DUF1640 domain-containing protein</fullName>
    </recommendedName>
</protein>
<name>A0A4R1GLJ2_9BACT</name>
<dbReference type="AlphaFoldDB" id="A0A4R1GLJ2"/>
<dbReference type="OrthoDB" id="14291at2"/>
<comment type="caution">
    <text evidence="3">The sequence shown here is derived from an EMBL/GenBank/DDBJ whole genome shotgun (WGS) entry which is preliminary data.</text>
</comment>
<keyword evidence="1" id="KW-0175">Coiled coil</keyword>
<reference evidence="3 4" key="1">
    <citation type="submission" date="2019-03" db="EMBL/GenBank/DDBJ databases">
        <title>Genomic Encyclopedia of Archaeal and Bacterial Type Strains, Phase II (KMG-II): from individual species to whole genera.</title>
        <authorList>
            <person name="Goeker M."/>
        </authorList>
    </citation>
    <scope>NUCLEOTIDE SEQUENCE [LARGE SCALE GENOMIC DNA]</scope>
    <source>
        <strain evidence="3 4">DSM 24425</strain>
    </source>
</reference>
<dbReference type="EMBL" id="SMFV01000002">
    <property type="protein sequence ID" value="TCK05232.1"/>
    <property type="molecule type" value="Genomic_DNA"/>
</dbReference>
<evidence type="ECO:0008006" key="5">
    <source>
        <dbReference type="Google" id="ProtNLM"/>
    </source>
</evidence>
<proteinExistence type="predicted"/>
<keyword evidence="2" id="KW-0472">Membrane</keyword>
<dbReference type="Proteomes" id="UP000295777">
    <property type="component" value="Unassembled WGS sequence"/>
</dbReference>
<feature type="coiled-coil region" evidence="1">
    <location>
        <begin position="63"/>
        <end position="90"/>
    </location>
</feature>
<keyword evidence="2" id="KW-1133">Transmembrane helix</keyword>
<evidence type="ECO:0000256" key="1">
    <source>
        <dbReference type="SAM" id="Coils"/>
    </source>
</evidence>
<evidence type="ECO:0000313" key="3">
    <source>
        <dbReference type="EMBL" id="TCK05232.1"/>
    </source>
</evidence>
<accession>A0A4R1GLJ2</accession>
<sequence>MGYTLPLEVYEAIRKVVKDENVAKEVIKTIEKSLEVIEEKAKEQKVVVKAELKDELRKELITKEEFFGEIGKLRQEMETIRQELKGEIRELGIYLKFLIILLIIGFTLFNPNFFELLKLVAGMFK</sequence>
<keyword evidence="4" id="KW-1185">Reference proteome</keyword>
<keyword evidence="2" id="KW-0812">Transmembrane</keyword>